<evidence type="ECO:0000313" key="2">
    <source>
        <dbReference type="Proteomes" id="UP000324222"/>
    </source>
</evidence>
<keyword evidence="2" id="KW-1185">Reference proteome</keyword>
<gene>
    <name evidence="1" type="ORF">E2C01_088950</name>
</gene>
<protein>
    <submittedName>
        <fullName evidence="1">Uncharacterized protein</fullName>
    </submittedName>
</protein>
<dbReference type="Proteomes" id="UP000324222">
    <property type="component" value="Unassembled WGS sequence"/>
</dbReference>
<name>A0A5B7JL76_PORTR</name>
<organism evidence="1 2">
    <name type="scientific">Portunus trituberculatus</name>
    <name type="common">Swimming crab</name>
    <name type="synonym">Neptunus trituberculatus</name>
    <dbReference type="NCBI Taxonomy" id="210409"/>
    <lineage>
        <taxon>Eukaryota</taxon>
        <taxon>Metazoa</taxon>
        <taxon>Ecdysozoa</taxon>
        <taxon>Arthropoda</taxon>
        <taxon>Crustacea</taxon>
        <taxon>Multicrustacea</taxon>
        <taxon>Malacostraca</taxon>
        <taxon>Eumalacostraca</taxon>
        <taxon>Eucarida</taxon>
        <taxon>Decapoda</taxon>
        <taxon>Pleocyemata</taxon>
        <taxon>Brachyura</taxon>
        <taxon>Eubrachyura</taxon>
        <taxon>Portunoidea</taxon>
        <taxon>Portunidae</taxon>
        <taxon>Portuninae</taxon>
        <taxon>Portunus</taxon>
    </lineage>
</organism>
<reference evidence="1 2" key="1">
    <citation type="submission" date="2019-05" db="EMBL/GenBank/DDBJ databases">
        <title>Another draft genome of Portunus trituberculatus and its Hox gene families provides insights of decapod evolution.</title>
        <authorList>
            <person name="Jeong J.-H."/>
            <person name="Song I."/>
            <person name="Kim S."/>
            <person name="Choi T."/>
            <person name="Kim D."/>
            <person name="Ryu S."/>
            <person name="Kim W."/>
        </authorList>
    </citation>
    <scope>NUCLEOTIDE SEQUENCE [LARGE SCALE GENOMIC DNA]</scope>
    <source>
        <tissue evidence="1">Muscle</tissue>
    </source>
</reference>
<evidence type="ECO:0000313" key="1">
    <source>
        <dbReference type="EMBL" id="MPC93808.1"/>
    </source>
</evidence>
<proteinExistence type="predicted"/>
<dbReference type="EMBL" id="VSRR010096173">
    <property type="protein sequence ID" value="MPC93808.1"/>
    <property type="molecule type" value="Genomic_DNA"/>
</dbReference>
<accession>A0A5B7JL76</accession>
<sequence>MRPRPSSPQMVCGRGAGAVERQWKGGGRDVDASSHSTHSLAITTTITINIVHYLKNVVTKISRSTSHRVAKTQHLHYHNPPCEPPYITLYKYQETHVGIKMVKTVAINLLTSIDLLMSTKSSNHT</sequence>
<dbReference type="AlphaFoldDB" id="A0A5B7JL76"/>
<comment type="caution">
    <text evidence="1">The sequence shown here is derived from an EMBL/GenBank/DDBJ whole genome shotgun (WGS) entry which is preliminary data.</text>
</comment>